<evidence type="ECO:0000313" key="1">
    <source>
        <dbReference type="EMBL" id="HGF34282.1"/>
    </source>
</evidence>
<protein>
    <submittedName>
        <fullName evidence="1">Uncharacterized protein</fullName>
    </submittedName>
</protein>
<comment type="caution">
    <text evidence="1">The sequence shown here is derived from an EMBL/GenBank/DDBJ whole genome shotgun (WGS) entry which is preliminary data.</text>
</comment>
<reference evidence="1" key="1">
    <citation type="journal article" date="2020" name="mSystems">
        <title>Genome- and Community-Level Interaction Insights into Carbon Utilization and Element Cycling Functions of Hydrothermarchaeota in Hydrothermal Sediment.</title>
        <authorList>
            <person name="Zhou Z."/>
            <person name="Liu Y."/>
            <person name="Xu W."/>
            <person name="Pan J."/>
            <person name="Luo Z.H."/>
            <person name="Li M."/>
        </authorList>
    </citation>
    <scope>NUCLEOTIDE SEQUENCE [LARGE SCALE GENOMIC DNA]</scope>
    <source>
        <strain evidence="1">SpSt-897</strain>
    </source>
</reference>
<name>A0A7C3V3D6_9BACT</name>
<organism evidence="1">
    <name type="scientific">Desulfobacca acetoxidans</name>
    <dbReference type="NCBI Taxonomy" id="60893"/>
    <lineage>
        <taxon>Bacteria</taxon>
        <taxon>Pseudomonadati</taxon>
        <taxon>Thermodesulfobacteriota</taxon>
        <taxon>Desulfobaccia</taxon>
        <taxon>Desulfobaccales</taxon>
        <taxon>Desulfobaccaceae</taxon>
        <taxon>Desulfobacca</taxon>
    </lineage>
</organism>
<sequence length="165" mass="19471">MNVKKLDEKKQLEFYAVLYFIRDQRKNHRRWLIFKEFSEPPNPDTYCLLNGEQIGVEVTHLCGNNHDAKKLLGRMNHQADSGVPAPPEPVNHRLPHELNRILDYKAKHQYGDKTWLVIRNTYPLWMKSDFETYWDDIIVPRGHAFEEIWLLCDPVGASGTLRLYP</sequence>
<dbReference type="EMBL" id="DTMF01000194">
    <property type="protein sequence ID" value="HGF34282.1"/>
    <property type="molecule type" value="Genomic_DNA"/>
</dbReference>
<proteinExistence type="predicted"/>
<gene>
    <name evidence="1" type="ORF">ENW96_07835</name>
</gene>
<dbReference type="AlphaFoldDB" id="A0A7C3V3D6"/>
<accession>A0A7C3V3D6</accession>